<name>A0A0F9NAK0_9ZZZZ</name>
<dbReference type="EMBL" id="LAZR01003756">
    <property type="protein sequence ID" value="KKN15009.1"/>
    <property type="molecule type" value="Genomic_DNA"/>
</dbReference>
<organism evidence="1">
    <name type="scientific">marine sediment metagenome</name>
    <dbReference type="NCBI Taxonomy" id="412755"/>
    <lineage>
        <taxon>unclassified sequences</taxon>
        <taxon>metagenomes</taxon>
        <taxon>ecological metagenomes</taxon>
    </lineage>
</organism>
<protein>
    <submittedName>
        <fullName evidence="1">Uncharacterized protein</fullName>
    </submittedName>
</protein>
<proteinExistence type="predicted"/>
<reference evidence="1" key="1">
    <citation type="journal article" date="2015" name="Nature">
        <title>Complex archaea that bridge the gap between prokaryotes and eukaryotes.</title>
        <authorList>
            <person name="Spang A."/>
            <person name="Saw J.H."/>
            <person name="Jorgensen S.L."/>
            <person name="Zaremba-Niedzwiedzka K."/>
            <person name="Martijn J."/>
            <person name="Lind A.E."/>
            <person name="van Eijk R."/>
            <person name="Schleper C."/>
            <person name="Guy L."/>
            <person name="Ettema T.J."/>
        </authorList>
    </citation>
    <scope>NUCLEOTIDE SEQUENCE</scope>
</reference>
<gene>
    <name evidence="1" type="ORF">LCGC14_0990370</name>
</gene>
<evidence type="ECO:0000313" key="1">
    <source>
        <dbReference type="EMBL" id="KKN15009.1"/>
    </source>
</evidence>
<comment type="caution">
    <text evidence="1">The sequence shown here is derived from an EMBL/GenBank/DDBJ whole genome shotgun (WGS) entry which is preliminary data.</text>
</comment>
<sequence>MVKLRVTAYWPLLPLVMGLREFPEIRVHYYAVEHNKLYSAPSPGAGVYMLMDAQAVWVLYQNQSRFYVLIGERPHLHLVVVLGEELDDCIRYVKETYCGNSIIETR</sequence>
<accession>A0A0F9NAK0</accession>
<dbReference type="AlphaFoldDB" id="A0A0F9NAK0"/>